<sequence length="33" mass="3724">MHPSSIPCSSGWHNPAECSVDTKHQIKHIIKRV</sequence>
<reference evidence="1" key="2">
    <citation type="journal article" date="2015" name="Data Brief">
        <title>Shoot transcriptome of the giant reed, Arundo donax.</title>
        <authorList>
            <person name="Barrero R.A."/>
            <person name="Guerrero F.D."/>
            <person name="Moolhuijzen P."/>
            <person name="Goolsby J.A."/>
            <person name="Tidwell J."/>
            <person name="Bellgard S.E."/>
            <person name="Bellgard M.I."/>
        </authorList>
    </citation>
    <scope>NUCLEOTIDE SEQUENCE</scope>
    <source>
        <tissue evidence="1">Shoot tissue taken approximately 20 cm above the soil surface</tissue>
    </source>
</reference>
<reference evidence="1" key="1">
    <citation type="submission" date="2014-09" db="EMBL/GenBank/DDBJ databases">
        <authorList>
            <person name="Magalhaes I.L.F."/>
            <person name="Oliveira U."/>
            <person name="Santos F.R."/>
            <person name="Vidigal T.H.D.A."/>
            <person name="Brescovit A.D."/>
            <person name="Santos A.J."/>
        </authorList>
    </citation>
    <scope>NUCLEOTIDE SEQUENCE</scope>
    <source>
        <tissue evidence="1">Shoot tissue taken approximately 20 cm above the soil surface</tissue>
    </source>
</reference>
<protein>
    <submittedName>
        <fullName evidence="1">Uncharacterized protein</fullName>
    </submittedName>
</protein>
<evidence type="ECO:0000313" key="1">
    <source>
        <dbReference type="EMBL" id="JAD40247.1"/>
    </source>
</evidence>
<organism evidence="1">
    <name type="scientific">Arundo donax</name>
    <name type="common">Giant reed</name>
    <name type="synonym">Donax arundinaceus</name>
    <dbReference type="NCBI Taxonomy" id="35708"/>
    <lineage>
        <taxon>Eukaryota</taxon>
        <taxon>Viridiplantae</taxon>
        <taxon>Streptophyta</taxon>
        <taxon>Embryophyta</taxon>
        <taxon>Tracheophyta</taxon>
        <taxon>Spermatophyta</taxon>
        <taxon>Magnoliopsida</taxon>
        <taxon>Liliopsida</taxon>
        <taxon>Poales</taxon>
        <taxon>Poaceae</taxon>
        <taxon>PACMAD clade</taxon>
        <taxon>Arundinoideae</taxon>
        <taxon>Arundineae</taxon>
        <taxon>Arundo</taxon>
    </lineage>
</organism>
<accession>A0A0A8ZZN0</accession>
<dbReference type="AlphaFoldDB" id="A0A0A8ZZN0"/>
<proteinExistence type="predicted"/>
<dbReference type="EMBL" id="GBRH01257648">
    <property type="protein sequence ID" value="JAD40247.1"/>
    <property type="molecule type" value="Transcribed_RNA"/>
</dbReference>
<name>A0A0A8ZZN0_ARUDO</name>